<dbReference type="SUPFAM" id="SSF48498">
    <property type="entry name" value="Tetracyclin repressor-like, C-terminal domain"/>
    <property type="match status" value="1"/>
</dbReference>
<evidence type="ECO:0000256" key="4">
    <source>
        <dbReference type="ARBA" id="ARBA00023163"/>
    </source>
</evidence>
<organism evidence="7 8">
    <name type="scientific">Glycomyces sambucus</name>
    <dbReference type="NCBI Taxonomy" id="380244"/>
    <lineage>
        <taxon>Bacteria</taxon>
        <taxon>Bacillati</taxon>
        <taxon>Actinomycetota</taxon>
        <taxon>Actinomycetes</taxon>
        <taxon>Glycomycetales</taxon>
        <taxon>Glycomycetaceae</taxon>
        <taxon>Glycomyces</taxon>
    </lineage>
</organism>
<accession>A0A1G9FIG7</accession>
<evidence type="ECO:0000313" key="8">
    <source>
        <dbReference type="Proteomes" id="UP000198662"/>
    </source>
</evidence>
<evidence type="ECO:0000256" key="1">
    <source>
        <dbReference type="ARBA" id="ARBA00022491"/>
    </source>
</evidence>
<keyword evidence="1" id="KW-0678">Repressor</keyword>
<dbReference type="GO" id="GO:0003700">
    <property type="term" value="F:DNA-binding transcription factor activity"/>
    <property type="evidence" value="ECO:0007669"/>
    <property type="project" value="TreeGrafter"/>
</dbReference>
<sequence length="208" mass="21472">MNAKRTRGQRAGLSRERVLEAALALVGREGMGALTMRRLAAELDIEAMTIYHYVPNKDALLDGLVERVVALAAAARPEGADWRGTLLEYARSLRRTLLAHPAVVPLLATRPALTAGTMAAVEAVLATLHEGGFAPAQGLRMVYATIGLVVGQSAVVPAASGSEAPQGIDAAAHPLFAEALAAGGNGPEERFEFALTALVAGFAPAGTG</sequence>
<protein>
    <submittedName>
        <fullName evidence="7">Transcriptional regulator, TetR family</fullName>
    </submittedName>
</protein>
<dbReference type="Gene3D" id="1.10.357.10">
    <property type="entry name" value="Tetracycline Repressor, domain 2"/>
    <property type="match status" value="1"/>
</dbReference>
<evidence type="ECO:0000313" key="7">
    <source>
        <dbReference type="EMBL" id="SDK88127.1"/>
    </source>
</evidence>
<dbReference type="STRING" id="380244.SAMN05216298_1813"/>
<dbReference type="EMBL" id="FNGF01000002">
    <property type="protein sequence ID" value="SDK88127.1"/>
    <property type="molecule type" value="Genomic_DNA"/>
</dbReference>
<dbReference type="InterPro" id="IPR050109">
    <property type="entry name" value="HTH-type_TetR-like_transc_reg"/>
</dbReference>
<gene>
    <name evidence="7" type="ORF">SAMN05216298_1813</name>
</gene>
<dbReference type="PROSITE" id="PS50977">
    <property type="entry name" value="HTH_TETR_2"/>
    <property type="match status" value="1"/>
</dbReference>
<feature type="DNA-binding region" description="H-T-H motif" evidence="5">
    <location>
        <begin position="35"/>
        <end position="54"/>
    </location>
</feature>
<dbReference type="GO" id="GO:0046677">
    <property type="term" value="P:response to antibiotic"/>
    <property type="evidence" value="ECO:0007669"/>
    <property type="project" value="InterPro"/>
</dbReference>
<evidence type="ECO:0000259" key="6">
    <source>
        <dbReference type="PROSITE" id="PS50977"/>
    </source>
</evidence>
<keyword evidence="2" id="KW-0805">Transcription regulation</keyword>
<dbReference type="PANTHER" id="PTHR30055">
    <property type="entry name" value="HTH-TYPE TRANSCRIPTIONAL REGULATOR RUTR"/>
    <property type="match status" value="1"/>
</dbReference>
<evidence type="ECO:0000256" key="3">
    <source>
        <dbReference type="ARBA" id="ARBA00023125"/>
    </source>
</evidence>
<dbReference type="PRINTS" id="PR00400">
    <property type="entry name" value="TETREPRESSOR"/>
</dbReference>
<dbReference type="InterPro" id="IPR004111">
    <property type="entry name" value="Repressor_TetR_C"/>
</dbReference>
<dbReference type="InterPro" id="IPR001647">
    <property type="entry name" value="HTH_TetR"/>
</dbReference>
<dbReference type="OrthoDB" id="329481at2"/>
<dbReference type="AlphaFoldDB" id="A0A1G9FIG7"/>
<dbReference type="GO" id="GO:0045892">
    <property type="term" value="P:negative regulation of DNA-templated transcription"/>
    <property type="evidence" value="ECO:0007669"/>
    <property type="project" value="InterPro"/>
</dbReference>
<dbReference type="RefSeq" id="WP_091046383.1">
    <property type="nucleotide sequence ID" value="NZ_FNGF01000002.1"/>
</dbReference>
<evidence type="ECO:0000256" key="5">
    <source>
        <dbReference type="PROSITE-ProRule" id="PRU00335"/>
    </source>
</evidence>
<dbReference type="Proteomes" id="UP000198662">
    <property type="component" value="Unassembled WGS sequence"/>
</dbReference>
<dbReference type="Pfam" id="PF02909">
    <property type="entry name" value="TetR_C_1"/>
    <property type="match status" value="1"/>
</dbReference>
<keyword evidence="3 5" id="KW-0238">DNA-binding</keyword>
<keyword evidence="4" id="KW-0804">Transcription</keyword>
<evidence type="ECO:0000256" key="2">
    <source>
        <dbReference type="ARBA" id="ARBA00023015"/>
    </source>
</evidence>
<name>A0A1G9FIG7_9ACTN</name>
<dbReference type="InterPro" id="IPR003012">
    <property type="entry name" value="Tet_transcr_reg_TetR"/>
</dbReference>
<dbReference type="Pfam" id="PF00440">
    <property type="entry name" value="TetR_N"/>
    <property type="match status" value="1"/>
</dbReference>
<reference evidence="8" key="1">
    <citation type="submission" date="2016-10" db="EMBL/GenBank/DDBJ databases">
        <authorList>
            <person name="Varghese N."/>
            <person name="Submissions S."/>
        </authorList>
    </citation>
    <scope>NUCLEOTIDE SEQUENCE [LARGE SCALE GENOMIC DNA]</scope>
    <source>
        <strain evidence="8">CGMCC 4.3147</strain>
    </source>
</reference>
<dbReference type="GO" id="GO:0000976">
    <property type="term" value="F:transcription cis-regulatory region binding"/>
    <property type="evidence" value="ECO:0007669"/>
    <property type="project" value="TreeGrafter"/>
</dbReference>
<dbReference type="SUPFAM" id="SSF46689">
    <property type="entry name" value="Homeodomain-like"/>
    <property type="match status" value="1"/>
</dbReference>
<keyword evidence="8" id="KW-1185">Reference proteome</keyword>
<dbReference type="PANTHER" id="PTHR30055:SF151">
    <property type="entry name" value="TRANSCRIPTIONAL REGULATORY PROTEIN"/>
    <property type="match status" value="1"/>
</dbReference>
<dbReference type="InterPro" id="IPR009057">
    <property type="entry name" value="Homeodomain-like_sf"/>
</dbReference>
<feature type="domain" description="HTH tetR-type" evidence="6">
    <location>
        <begin position="12"/>
        <end position="72"/>
    </location>
</feature>
<dbReference type="InterPro" id="IPR036271">
    <property type="entry name" value="Tet_transcr_reg_TetR-rel_C_sf"/>
</dbReference>
<proteinExistence type="predicted"/>